<name>A0A936YUH3_9HYPH</name>
<sequence>MFNEFEIRRHYTGRFSMTYGEAAAALDDRRYILEFATARELGRGSPG</sequence>
<protein>
    <submittedName>
        <fullName evidence="1">Uncharacterized protein</fullName>
    </submittedName>
</protein>
<organism evidence="1 2">
    <name type="scientific">Rhizobium setariae</name>
    <dbReference type="NCBI Taxonomy" id="2801340"/>
    <lineage>
        <taxon>Bacteria</taxon>
        <taxon>Pseudomonadati</taxon>
        <taxon>Pseudomonadota</taxon>
        <taxon>Alphaproteobacteria</taxon>
        <taxon>Hyphomicrobiales</taxon>
        <taxon>Rhizobiaceae</taxon>
        <taxon>Rhizobium/Agrobacterium group</taxon>
        <taxon>Rhizobium</taxon>
    </lineage>
</organism>
<gene>
    <name evidence="1" type="ORF">JJB09_25575</name>
</gene>
<dbReference type="AlphaFoldDB" id="A0A936YUH3"/>
<dbReference type="RefSeq" id="WP_201663933.1">
    <property type="nucleotide sequence ID" value="NZ_JAEQNC010000023.1"/>
</dbReference>
<evidence type="ECO:0000313" key="1">
    <source>
        <dbReference type="EMBL" id="MBL0375386.1"/>
    </source>
</evidence>
<proteinExistence type="predicted"/>
<reference evidence="1" key="1">
    <citation type="submission" date="2021-01" db="EMBL/GenBank/DDBJ databases">
        <title>Rhizobium sp. strain KVB221 16S ribosomal RNA gene Genome sequencing and assembly.</title>
        <authorList>
            <person name="Kang M."/>
        </authorList>
    </citation>
    <scope>NUCLEOTIDE SEQUENCE</scope>
    <source>
        <strain evidence="1">KVB221</strain>
    </source>
</reference>
<comment type="caution">
    <text evidence="1">The sequence shown here is derived from an EMBL/GenBank/DDBJ whole genome shotgun (WGS) entry which is preliminary data.</text>
</comment>
<dbReference type="EMBL" id="JAEQNC010000023">
    <property type="protein sequence ID" value="MBL0375386.1"/>
    <property type="molecule type" value="Genomic_DNA"/>
</dbReference>
<keyword evidence="2" id="KW-1185">Reference proteome</keyword>
<evidence type="ECO:0000313" key="2">
    <source>
        <dbReference type="Proteomes" id="UP000633219"/>
    </source>
</evidence>
<dbReference type="Proteomes" id="UP000633219">
    <property type="component" value="Unassembled WGS sequence"/>
</dbReference>
<accession>A0A936YUH3</accession>